<feature type="transmembrane region" description="Helical" evidence="10">
    <location>
        <begin position="144"/>
        <end position="163"/>
    </location>
</feature>
<comment type="subcellular location">
    <subcellularLocation>
        <location evidence="2">Membrane</location>
    </subcellularLocation>
</comment>
<proteinExistence type="predicted"/>
<evidence type="ECO:0000259" key="12">
    <source>
        <dbReference type="PROSITE" id="PS50885"/>
    </source>
</evidence>
<gene>
    <name evidence="13" type="ORF">Q4490_08090</name>
</gene>
<evidence type="ECO:0000256" key="8">
    <source>
        <dbReference type="ARBA" id="ARBA00022840"/>
    </source>
</evidence>
<evidence type="ECO:0000256" key="9">
    <source>
        <dbReference type="ARBA" id="ARBA00023012"/>
    </source>
</evidence>
<organism evidence="13 14">
    <name type="scientific">Neptunomonas phycophila</name>
    <dbReference type="NCBI Taxonomy" id="1572645"/>
    <lineage>
        <taxon>Bacteria</taxon>
        <taxon>Pseudomonadati</taxon>
        <taxon>Pseudomonadota</taxon>
        <taxon>Gammaproteobacteria</taxon>
        <taxon>Oceanospirillales</taxon>
        <taxon>Oceanospirillaceae</taxon>
        <taxon>Neptunomonas</taxon>
    </lineage>
</organism>
<dbReference type="InterPro" id="IPR003660">
    <property type="entry name" value="HAMP_dom"/>
</dbReference>
<keyword evidence="7 13" id="KW-0418">Kinase</keyword>
<keyword evidence="5" id="KW-0808">Transferase</keyword>
<keyword evidence="8" id="KW-0067">ATP-binding</keyword>
<keyword evidence="10" id="KW-1133">Transmembrane helix</keyword>
<sequence>MTAVWRLNLLVSIIFISVLLVSLALQIQQASKDIQREVAASVSFTLRMLPVVEHDEYLLEPFLNGETRHVRLTVNQAWSPTHLSQSVKHVEEGHVPSWFLRFIPAVAELQEQFQLRFLPDGRELRIEANPLDEAEEVWETTQQIVLFFMLAILLSNVAIWWGVTQGLKPIAHFLQGLKAIEQGRLDARLETYHLPELNQVGAHFNKMAEALESTQQSNSFLTRELMTLQEKERATLARELHDDLGQYATGIKAQAYLISQTEQNVDLVKATANQIMANCSAMHESFRRLVQDLHPVILDQLALPDAVNTLAETWQQQHGIHCYVSIPNEFPVLSDEQNSHLFRFMQEALNNVARHADATQVDIRLCIAGDEITVWVGDNGKGLPPILKKGLGLRSMKERAAALGGFFEYANRPSQGVWLAVTVPLLEAHPVGASK</sequence>
<dbReference type="InterPro" id="IPR003594">
    <property type="entry name" value="HATPase_dom"/>
</dbReference>
<dbReference type="EMBL" id="JAUOPG010000004">
    <property type="protein sequence ID" value="MDO6453522.1"/>
    <property type="molecule type" value="Genomic_DNA"/>
</dbReference>
<dbReference type="AlphaFoldDB" id="A0AAW7XIR9"/>
<dbReference type="GO" id="GO:0046983">
    <property type="term" value="F:protein dimerization activity"/>
    <property type="evidence" value="ECO:0007669"/>
    <property type="project" value="InterPro"/>
</dbReference>
<evidence type="ECO:0000313" key="14">
    <source>
        <dbReference type="Proteomes" id="UP001169862"/>
    </source>
</evidence>
<evidence type="ECO:0000256" key="3">
    <source>
        <dbReference type="ARBA" id="ARBA00012438"/>
    </source>
</evidence>
<dbReference type="Pfam" id="PF02518">
    <property type="entry name" value="HATPase_c"/>
    <property type="match status" value="1"/>
</dbReference>
<dbReference type="PANTHER" id="PTHR24421">
    <property type="entry name" value="NITRATE/NITRITE SENSOR PROTEIN NARX-RELATED"/>
    <property type="match status" value="1"/>
</dbReference>
<dbReference type="SUPFAM" id="SSF55874">
    <property type="entry name" value="ATPase domain of HSP90 chaperone/DNA topoisomerase II/histidine kinase"/>
    <property type="match status" value="1"/>
</dbReference>
<evidence type="ECO:0000256" key="7">
    <source>
        <dbReference type="ARBA" id="ARBA00022777"/>
    </source>
</evidence>
<keyword evidence="6" id="KW-0547">Nucleotide-binding</keyword>
<keyword evidence="10" id="KW-0812">Transmembrane</keyword>
<accession>A0AAW7XIR9</accession>
<dbReference type="PROSITE" id="PS50109">
    <property type="entry name" value="HIS_KIN"/>
    <property type="match status" value="1"/>
</dbReference>
<keyword evidence="4" id="KW-0597">Phosphoprotein</keyword>
<dbReference type="PROSITE" id="PS50885">
    <property type="entry name" value="HAMP"/>
    <property type="match status" value="1"/>
</dbReference>
<evidence type="ECO:0000256" key="5">
    <source>
        <dbReference type="ARBA" id="ARBA00022679"/>
    </source>
</evidence>
<evidence type="ECO:0000256" key="4">
    <source>
        <dbReference type="ARBA" id="ARBA00022553"/>
    </source>
</evidence>
<dbReference type="InterPro" id="IPR036890">
    <property type="entry name" value="HATPase_C_sf"/>
</dbReference>
<evidence type="ECO:0000256" key="10">
    <source>
        <dbReference type="SAM" id="Phobius"/>
    </source>
</evidence>
<dbReference type="SMART" id="SM00304">
    <property type="entry name" value="HAMP"/>
    <property type="match status" value="1"/>
</dbReference>
<feature type="domain" description="Histidine kinase" evidence="11">
    <location>
        <begin position="235"/>
        <end position="427"/>
    </location>
</feature>
<name>A0AAW7XIR9_9GAMM</name>
<dbReference type="GO" id="GO:0016020">
    <property type="term" value="C:membrane"/>
    <property type="evidence" value="ECO:0007669"/>
    <property type="project" value="UniProtKB-SubCell"/>
</dbReference>
<dbReference type="Gene3D" id="6.10.340.10">
    <property type="match status" value="1"/>
</dbReference>
<feature type="domain" description="HAMP" evidence="12">
    <location>
        <begin position="164"/>
        <end position="216"/>
    </location>
</feature>
<keyword evidence="9" id="KW-0902">Two-component regulatory system</keyword>
<dbReference type="GO" id="GO:0000155">
    <property type="term" value="F:phosphorelay sensor kinase activity"/>
    <property type="evidence" value="ECO:0007669"/>
    <property type="project" value="InterPro"/>
</dbReference>
<comment type="caution">
    <text evidence="13">The sequence shown here is derived from an EMBL/GenBank/DDBJ whole genome shotgun (WGS) entry which is preliminary data.</text>
</comment>
<dbReference type="Pfam" id="PF00672">
    <property type="entry name" value="HAMP"/>
    <property type="match status" value="1"/>
</dbReference>
<reference evidence="13" key="1">
    <citation type="submission" date="2023-07" db="EMBL/GenBank/DDBJ databases">
        <title>Genome content predicts the carbon catabolic preferences of heterotrophic bacteria.</title>
        <authorList>
            <person name="Gralka M."/>
        </authorList>
    </citation>
    <scope>NUCLEOTIDE SEQUENCE</scope>
    <source>
        <strain evidence="13">I2M16</strain>
    </source>
</reference>
<evidence type="ECO:0000259" key="11">
    <source>
        <dbReference type="PROSITE" id="PS50109"/>
    </source>
</evidence>
<dbReference type="Proteomes" id="UP001169862">
    <property type="component" value="Unassembled WGS sequence"/>
</dbReference>
<dbReference type="Pfam" id="PF07730">
    <property type="entry name" value="HisKA_3"/>
    <property type="match status" value="1"/>
</dbReference>
<protein>
    <recommendedName>
        <fullName evidence="3">histidine kinase</fullName>
        <ecNumber evidence="3">2.7.13.3</ecNumber>
    </recommendedName>
</protein>
<comment type="catalytic activity">
    <reaction evidence="1">
        <text>ATP + protein L-histidine = ADP + protein N-phospho-L-histidine.</text>
        <dbReference type="EC" id="2.7.13.3"/>
    </reaction>
</comment>
<dbReference type="Gene3D" id="3.30.565.10">
    <property type="entry name" value="Histidine kinase-like ATPase, C-terminal domain"/>
    <property type="match status" value="1"/>
</dbReference>
<evidence type="ECO:0000256" key="6">
    <source>
        <dbReference type="ARBA" id="ARBA00022741"/>
    </source>
</evidence>
<dbReference type="InterPro" id="IPR050482">
    <property type="entry name" value="Sensor_HK_TwoCompSys"/>
</dbReference>
<dbReference type="CDD" id="cd06225">
    <property type="entry name" value="HAMP"/>
    <property type="match status" value="1"/>
</dbReference>
<dbReference type="Gene3D" id="1.20.5.1930">
    <property type="match status" value="1"/>
</dbReference>
<dbReference type="RefSeq" id="WP_290034959.1">
    <property type="nucleotide sequence ID" value="NZ_JAUOPG010000004.1"/>
</dbReference>
<evidence type="ECO:0000256" key="2">
    <source>
        <dbReference type="ARBA" id="ARBA00004370"/>
    </source>
</evidence>
<keyword evidence="10" id="KW-0472">Membrane</keyword>
<dbReference type="InterPro" id="IPR011712">
    <property type="entry name" value="Sig_transdc_His_kin_sub3_dim/P"/>
</dbReference>
<dbReference type="EC" id="2.7.13.3" evidence="3"/>
<dbReference type="GO" id="GO:0005524">
    <property type="term" value="F:ATP binding"/>
    <property type="evidence" value="ECO:0007669"/>
    <property type="project" value="UniProtKB-KW"/>
</dbReference>
<dbReference type="CDD" id="cd16917">
    <property type="entry name" value="HATPase_UhpB-NarQ-NarX-like"/>
    <property type="match status" value="1"/>
</dbReference>
<evidence type="ECO:0000256" key="1">
    <source>
        <dbReference type="ARBA" id="ARBA00000085"/>
    </source>
</evidence>
<dbReference type="InterPro" id="IPR005467">
    <property type="entry name" value="His_kinase_dom"/>
</dbReference>
<evidence type="ECO:0000313" key="13">
    <source>
        <dbReference type="EMBL" id="MDO6453522.1"/>
    </source>
</evidence>
<feature type="transmembrane region" description="Helical" evidence="10">
    <location>
        <begin position="6"/>
        <end position="27"/>
    </location>
</feature>
<dbReference type="PANTHER" id="PTHR24421:SF10">
    <property type="entry name" value="NITRATE_NITRITE SENSOR PROTEIN NARQ"/>
    <property type="match status" value="1"/>
</dbReference>